<dbReference type="STRING" id="320787.CA2015_1409"/>
<dbReference type="PROSITE" id="PS51257">
    <property type="entry name" value="PROKAR_LIPOPROTEIN"/>
    <property type="match status" value="1"/>
</dbReference>
<reference evidence="1 2" key="1">
    <citation type="submission" date="2015-07" db="EMBL/GenBank/DDBJ databases">
        <authorList>
            <person name="Kim K.M."/>
        </authorList>
    </citation>
    <scope>NUCLEOTIDE SEQUENCE [LARGE SCALE GENOMIC DNA]</scope>
    <source>
        <strain evidence="1 2">KCTC 12363</strain>
    </source>
</reference>
<evidence type="ECO:0000313" key="2">
    <source>
        <dbReference type="Proteomes" id="UP000036520"/>
    </source>
</evidence>
<dbReference type="Proteomes" id="UP000036520">
    <property type="component" value="Chromosome"/>
</dbReference>
<dbReference type="AlphaFoldDB" id="A0A0H4P9K3"/>
<evidence type="ECO:0000313" key="1">
    <source>
        <dbReference type="EMBL" id="AKP50849.1"/>
    </source>
</evidence>
<protein>
    <recommendedName>
        <fullName evidence="3">Lipoprotein</fullName>
    </recommendedName>
</protein>
<name>A0A0H4P9K3_9BACT</name>
<accession>A0A0H4P9K3</accession>
<proteinExistence type="predicted"/>
<evidence type="ECO:0008006" key="3">
    <source>
        <dbReference type="Google" id="ProtNLM"/>
    </source>
</evidence>
<keyword evidence="2" id="KW-1185">Reference proteome</keyword>
<dbReference type="EMBL" id="CP012040">
    <property type="protein sequence ID" value="AKP50849.1"/>
    <property type="molecule type" value="Genomic_DNA"/>
</dbReference>
<sequence>MSIKPLPYLFLSVVLVTACNWDTYGPEKIVPNFWLMSIDSWEHPHIFYAEDPLNRTNNNMLVPFTVKNIYLSKSHMVVTQIPDLLFENDSNEVYHLIELANHKNHLKFSSKNELDSALELNNMLNILKNEYKR</sequence>
<gene>
    <name evidence="1" type="ORF">CA2015_1409</name>
</gene>
<dbReference type="KEGG" id="camu:CA2015_1409"/>
<organism evidence="1 2">
    <name type="scientific">Cyclobacterium amurskyense</name>
    <dbReference type="NCBI Taxonomy" id="320787"/>
    <lineage>
        <taxon>Bacteria</taxon>
        <taxon>Pseudomonadati</taxon>
        <taxon>Bacteroidota</taxon>
        <taxon>Cytophagia</taxon>
        <taxon>Cytophagales</taxon>
        <taxon>Cyclobacteriaceae</taxon>
        <taxon>Cyclobacterium</taxon>
    </lineage>
</organism>